<dbReference type="EMBL" id="FPAG01000003">
    <property type="protein sequence ID" value="SFS67079.1"/>
    <property type="molecule type" value="Genomic_DNA"/>
</dbReference>
<evidence type="ECO:0000256" key="1">
    <source>
        <dbReference type="SAM" id="SignalP"/>
    </source>
</evidence>
<evidence type="ECO:0000313" key="2">
    <source>
        <dbReference type="EMBL" id="SFS67079.1"/>
    </source>
</evidence>
<feature type="signal peptide" evidence="1">
    <location>
        <begin position="1"/>
        <end position="21"/>
    </location>
</feature>
<dbReference type="RefSeq" id="WP_051413509.1">
    <property type="nucleotide sequence ID" value="NZ_FPAG01000003.1"/>
</dbReference>
<dbReference type="InterPro" id="IPR008969">
    <property type="entry name" value="CarboxyPept-like_regulatory"/>
</dbReference>
<gene>
    <name evidence="2" type="ORF">SAMN04487906_1245</name>
</gene>
<protein>
    <submittedName>
        <fullName evidence="2">CarboxypepD_reg-like domain-containing protein</fullName>
    </submittedName>
</protein>
<sequence>MILRINLLLILGCFGCAFSSAQTTLIKGKVKAPGVLEGIHVINLNTNYATITNPEGVFEIKVALNDSIKFSSVEYQNRTIRIDSTHFKEGKLHITLVSDVNKLDDVVVTPYNLSGSLSNDLNNIKLKKEVSAISLGLPNATVTPPTQSERRLYTARTSAGLIPLDLIINSITGRIKRLKMQVKLEEKEKTTDKVKRSFEKDFYTDHLKIPEHKIDAFIYFCASDPKFQNLLKLKQPLKMLELLQEKSAEFNRFNVSDEGN</sequence>
<accession>A0A1I6RQT9</accession>
<dbReference type="Pfam" id="PF13715">
    <property type="entry name" value="CarbopepD_reg_2"/>
    <property type="match status" value="1"/>
</dbReference>
<dbReference type="Proteomes" id="UP000183209">
    <property type="component" value="Unassembled WGS sequence"/>
</dbReference>
<evidence type="ECO:0000313" key="3">
    <source>
        <dbReference type="Proteomes" id="UP000183209"/>
    </source>
</evidence>
<keyword evidence="1" id="KW-0732">Signal</keyword>
<organism evidence="2 3">
    <name type="scientific">Zhouia amylolytica</name>
    <dbReference type="NCBI Taxonomy" id="376730"/>
    <lineage>
        <taxon>Bacteria</taxon>
        <taxon>Pseudomonadati</taxon>
        <taxon>Bacteroidota</taxon>
        <taxon>Flavobacteriia</taxon>
        <taxon>Flavobacteriales</taxon>
        <taxon>Flavobacteriaceae</taxon>
        <taxon>Zhouia</taxon>
    </lineage>
</organism>
<feature type="chain" id="PRO_5010344179" evidence="1">
    <location>
        <begin position="22"/>
        <end position="260"/>
    </location>
</feature>
<dbReference type="SUPFAM" id="SSF49464">
    <property type="entry name" value="Carboxypeptidase regulatory domain-like"/>
    <property type="match status" value="1"/>
</dbReference>
<reference evidence="2 3" key="1">
    <citation type="submission" date="2016-10" db="EMBL/GenBank/DDBJ databases">
        <authorList>
            <person name="de Groot N.N."/>
        </authorList>
    </citation>
    <scope>NUCLEOTIDE SEQUENCE [LARGE SCALE GENOMIC DNA]</scope>
    <source>
        <strain evidence="2 3">CGMCC 1.6114</strain>
    </source>
</reference>
<name>A0A1I6RQT9_9FLAO</name>
<proteinExistence type="predicted"/>
<dbReference type="AlphaFoldDB" id="A0A1I6RQT9"/>